<organism evidence="1 2">
    <name type="scientific">Acanthochromis polyacanthus</name>
    <name type="common">spiny chromis</name>
    <dbReference type="NCBI Taxonomy" id="80966"/>
    <lineage>
        <taxon>Eukaryota</taxon>
        <taxon>Metazoa</taxon>
        <taxon>Chordata</taxon>
        <taxon>Craniata</taxon>
        <taxon>Vertebrata</taxon>
        <taxon>Euteleostomi</taxon>
        <taxon>Actinopterygii</taxon>
        <taxon>Neopterygii</taxon>
        <taxon>Teleostei</taxon>
        <taxon>Neoteleostei</taxon>
        <taxon>Acanthomorphata</taxon>
        <taxon>Ovalentaria</taxon>
        <taxon>Pomacentridae</taxon>
        <taxon>Acanthochromis</taxon>
    </lineage>
</organism>
<evidence type="ECO:0000313" key="1">
    <source>
        <dbReference type="Ensembl" id="ENSAPOP00000024763.1"/>
    </source>
</evidence>
<reference evidence="1" key="1">
    <citation type="submission" date="2025-08" db="UniProtKB">
        <authorList>
            <consortium name="Ensembl"/>
        </authorList>
    </citation>
    <scope>IDENTIFICATION</scope>
</reference>
<dbReference type="Ensembl" id="ENSAPOT00000007926.1">
    <property type="protein sequence ID" value="ENSAPOP00000024763.1"/>
    <property type="gene ID" value="ENSAPOG00000007422.1"/>
</dbReference>
<evidence type="ECO:0000313" key="2">
    <source>
        <dbReference type="Proteomes" id="UP000257200"/>
    </source>
</evidence>
<dbReference type="GeneTree" id="ENSGT01120000274180"/>
<dbReference type="STRING" id="80966.ENSAPOP00000024763"/>
<dbReference type="Proteomes" id="UP000257200">
    <property type="component" value="Unplaced"/>
</dbReference>
<dbReference type="PANTHER" id="PTHR31635">
    <property type="entry name" value="REVERSE TRANSCRIPTASE DOMAIN-CONTAINING PROTEIN-RELATED"/>
    <property type="match status" value="1"/>
</dbReference>
<dbReference type="InParanoid" id="A0A3Q1G4G3"/>
<name>A0A3Q1G4G3_9TELE</name>
<dbReference type="PANTHER" id="PTHR31635:SF196">
    <property type="entry name" value="REVERSE TRANSCRIPTASE DOMAIN-CONTAINING PROTEIN-RELATED"/>
    <property type="match status" value="1"/>
</dbReference>
<keyword evidence="2" id="KW-1185">Reference proteome</keyword>
<accession>A0A3Q1G4G3</accession>
<proteinExistence type="predicted"/>
<sequence length="241" mass="27898">MIRALYAGPTTTVSTNGLHSSPFPIFRGTRQGCSLSPSLFILSLELLAQHLRENQVLVPIRIKTSLHVISAFTDDVLIYRISIRCCLFCPTTFPLNKEIMYLGIQIQPSLHNIVKMNYENIFKEVERDIAVWTKLPASLQTRIAMMIPLPPPMGYWKRVDSLRLTYAVLYWGGLGFPNFMRYHQAFQLRPLKTWLDRASQVAWRDIEDALELPYKLEGVLFSGLTINQCMLHYYYLLLRIQ</sequence>
<reference evidence="1" key="2">
    <citation type="submission" date="2025-09" db="UniProtKB">
        <authorList>
            <consortium name="Ensembl"/>
        </authorList>
    </citation>
    <scope>IDENTIFICATION</scope>
</reference>
<dbReference type="AlphaFoldDB" id="A0A3Q1G4G3"/>
<protein>
    <submittedName>
        <fullName evidence="1">Uncharacterized protein</fullName>
    </submittedName>
</protein>